<keyword evidence="10" id="KW-1185">Reference proteome</keyword>
<dbReference type="CDD" id="cd01086">
    <property type="entry name" value="MetAP1"/>
    <property type="match status" value="1"/>
</dbReference>
<feature type="binding site" evidence="6">
    <location>
        <position position="250"/>
    </location>
    <ligand>
        <name>a divalent metal cation</name>
        <dbReference type="ChEBI" id="CHEBI:60240"/>
        <label>2</label>
        <note>catalytic</note>
    </ligand>
</feature>
<dbReference type="EC" id="3.4.11.18" evidence="6 7"/>
<reference evidence="10" key="1">
    <citation type="submission" date="2018-08" db="EMBL/GenBank/DDBJ databases">
        <authorList>
            <person name="Kim S.-J."/>
            <person name="Jung G.-Y."/>
        </authorList>
    </citation>
    <scope>NUCLEOTIDE SEQUENCE [LARGE SCALE GENOMIC DNA]</scope>
    <source>
        <strain evidence="10">GY_G</strain>
    </source>
</reference>
<comment type="similarity">
    <text evidence="6">Belongs to the peptidase M24A family. Methionine aminopeptidase type 1 subfamily.</text>
</comment>
<keyword evidence="4 6" id="KW-0479">Metal-binding</keyword>
<dbReference type="PANTHER" id="PTHR43330">
    <property type="entry name" value="METHIONINE AMINOPEPTIDASE"/>
    <property type="match status" value="1"/>
</dbReference>
<dbReference type="GO" id="GO:0004239">
    <property type="term" value="F:initiator methionyl aminopeptidase activity"/>
    <property type="evidence" value="ECO:0007669"/>
    <property type="project" value="UniProtKB-UniRule"/>
</dbReference>
<dbReference type="InterPro" id="IPR001714">
    <property type="entry name" value="Pept_M24_MAP"/>
</dbReference>
<feature type="binding site" evidence="6">
    <location>
        <position position="123"/>
    </location>
    <ligand>
        <name>a divalent metal cation</name>
        <dbReference type="ChEBI" id="CHEBI:60240"/>
        <label>2</label>
        <note>catalytic</note>
    </ligand>
</feature>
<name>A0A371BK61_9SPHN</name>
<dbReference type="HAMAP" id="MF_01974">
    <property type="entry name" value="MetAP_1"/>
    <property type="match status" value="1"/>
</dbReference>
<gene>
    <name evidence="6 9" type="primary">map</name>
    <name evidence="9" type="ORF">DXH95_09400</name>
</gene>
<dbReference type="InterPro" id="IPR000994">
    <property type="entry name" value="Pept_M24"/>
</dbReference>
<dbReference type="GO" id="GO:0046872">
    <property type="term" value="F:metal ion binding"/>
    <property type="evidence" value="ECO:0007669"/>
    <property type="project" value="UniProtKB-UniRule"/>
</dbReference>
<dbReference type="InterPro" id="IPR002467">
    <property type="entry name" value="Pept_M24A_MAP1"/>
</dbReference>
<keyword evidence="3 6" id="KW-0645">Protease</keyword>
<accession>A0A371BK61</accession>
<dbReference type="Pfam" id="PF00557">
    <property type="entry name" value="Peptidase_M24"/>
    <property type="match status" value="1"/>
</dbReference>
<feature type="binding site" evidence="6">
    <location>
        <position position="123"/>
    </location>
    <ligand>
        <name>a divalent metal cation</name>
        <dbReference type="ChEBI" id="CHEBI:60240"/>
        <label>1</label>
    </ligand>
</feature>
<dbReference type="Proteomes" id="UP000263833">
    <property type="component" value="Unassembled WGS sequence"/>
</dbReference>
<dbReference type="AlphaFoldDB" id="A0A371BK61"/>
<comment type="caution">
    <text evidence="9">The sequence shown here is derived from an EMBL/GenBank/DDBJ whole genome shotgun (WGS) entry which is preliminary data.</text>
</comment>
<dbReference type="GO" id="GO:0005829">
    <property type="term" value="C:cytosol"/>
    <property type="evidence" value="ECO:0007669"/>
    <property type="project" value="TreeGrafter"/>
</dbReference>
<dbReference type="InterPro" id="IPR036005">
    <property type="entry name" value="Creatinase/aminopeptidase-like"/>
</dbReference>
<dbReference type="RefSeq" id="WP_115549077.1">
    <property type="nucleotide sequence ID" value="NZ_QRGP01000001.1"/>
</dbReference>
<dbReference type="NCBIfam" id="TIGR00500">
    <property type="entry name" value="met_pdase_I"/>
    <property type="match status" value="1"/>
</dbReference>
<feature type="binding site" evidence="6">
    <location>
        <position position="112"/>
    </location>
    <ligand>
        <name>a divalent metal cation</name>
        <dbReference type="ChEBI" id="CHEBI:60240"/>
        <label>1</label>
    </ligand>
</feature>
<protein>
    <recommendedName>
        <fullName evidence="6 7">Methionine aminopeptidase</fullName>
        <shortName evidence="6">MAP</shortName>
        <shortName evidence="6">MetAP</shortName>
        <ecNumber evidence="6 7">3.4.11.18</ecNumber>
    </recommendedName>
    <alternativeName>
        <fullName evidence="6">Peptidase M</fullName>
    </alternativeName>
</protein>
<feature type="binding site" evidence="6">
    <location>
        <position position="219"/>
    </location>
    <ligand>
        <name>a divalent metal cation</name>
        <dbReference type="ChEBI" id="CHEBI:60240"/>
        <label>2</label>
        <note>catalytic</note>
    </ligand>
</feature>
<evidence type="ECO:0000256" key="7">
    <source>
        <dbReference type="RuleBase" id="RU003653"/>
    </source>
</evidence>
<feature type="binding site" evidence="6">
    <location>
        <position position="193"/>
    </location>
    <ligand>
        <name>substrate</name>
    </ligand>
</feature>
<evidence type="ECO:0000256" key="3">
    <source>
        <dbReference type="ARBA" id="ARBA00022670"/>
    </source>
</evidence>
<comment type="function">
    <text evidence="1 6">Removes the N-terminal methionine from nascent proteins. The N-terminal methionine is often cleaved when the second residue in the primary sequence is small and uncharged (Met-Ala-, Cys, Gly, Pro, Ser, Thr, or Val). Requires deformylation of the N(alpha)-formylated initiator methionine before it can be hydrolyzed.</text>
</comment>
<feature type="binding site" evidence="6">
    <location>
        <position position="250"/>
    </location>
    <ligand>
        <name>a divalent metal cation</name>
        <dbReference type="ChEBI" id="CHEBI:60240"/>
        <label>1</label>
    </ligand>
</feature>
<evidence type="ECO:0000256" key="1">
    <source>
        <dbReference type="ARBA" id="ARBA00002521"/>
    </source>
</evidence>
<comment type="catalytic activity">
    <reaction evidence="6 7">
        <text>Release of N-terminal amino acids, preferentially methionine, from peptides and arylamides.</text>
        <dbReference type="EC" id="3.4.11.18"/>
    </reaction>
</comment>
<evidence type="ECO:0000313" key="10">
    <source>
        <dbReference type="Proteomes" id="UP000263833"/>
    </source>
</evidence>
<dbReference type="PANTHER" id="PTHR43330:SF27">
    <property type="entry name" value="METHIONINE AMINOPEPTIDASE"/>
    <property type="match status" value="1"/>
</dbReference>
<evidence type="ECO:0000256" key="2">
    <source>
        <dbReference type="ARBA" id="ARBA00022438"/>
    </source>
</evidence>
<evidence type="ECO:0000256" key="5">
    <source>
        <dbReference type="ARBA" id="ARBA00022801"/>
    </source>
</evidence>
<dbReference type="PRINTS" id="PR00599">
    <property type="entry name" value="MAPEPTIDASE"/>
</dbReference>
<dbReference type="Gene3D" id="3.90.230.10">
    <property type="entry name" value="Creatinase/methionine aminopeptidase superfamily"/>
    <property type="match status" value="1"/>
</dbReference>
<proteinExistence type="inferred from homology"/>
<comment type="cofactor">
    <cofactor evidence="6">
        <name>Co(2+)</name>
        <dbReference type="ChEBI" id="CHEBI:48828"/>
    </cofactor>
    <cofactor evidence="6">
        <name>Zn(2+)</name>
        <dbReference type="ChEBI" id="CHEBI:29105"/>
    </cofactor>
    <cofactor evidence="6">
        <name>Mn(2+)</name>
        <dbReference type="ChEBI" id="CHEBI:29035"/>
    </cofactor>
    <cofactor evidence="6">
        <name>Fe(2+)</name>
        <dbReference type="ChEBI" id="CHEBI:29033"/>
    </cofactor>
    <text evidence="6">Binds 2 divalent metal cations per subunit. Has a high-affinity and a low affinity metal-binding site. The true nature of the physiological cofactor is under debate. The enzyme is active with cobalt, zinc, manganese or divalent iron ions. Most likely, methionine aminopeptidases function as mononuclear Fe(2+)-metalloproteases under physiological conditions, and the catalytically relevant metal-binding site has been assigned to the histidine-containing high-affinity site.</text>
</comment>
<evidence type="ECO:0000313" key="9">
    <source>
        <dbReference type="EMBL" id="RDV07947.1"/>
    </source>
</evidence>
<dbReference type="SUPFAM" id="SSF55920">
    <property type="entry name" value="Creatinase/aminopeptidase"/>
    <property type="match status" value="1"/>
</dbReference>
<feature type="binding site" evidence="6">
    <location>
        <position position="186"/>
    </location>
    <ligand>
        <name>a divalent metal cation</name>
        <dbReference type="ChEBI" id="CHEBI:60240"/>
        <label>2</label>
        <note>catalytic</note>
    </ligand>
</feature>
<evidence type="ECO:0000259" key="8">
    <source>
        <dbReference type="Pfam" id="PF00557"/>
    </source>
</evidence>
<dbReference type="EMBL" id="QRGP01000001">
    <property type="protein sequence ID" value="RDV07947.1"/>
    <property type="molecule type" value="Genomic_DNA"/>
</dbReference>
<dbReference type="GO" id="GO:0006508">
    <property type="term" value="P:proteolysis"/>
    <property type="evidence" value="ECO:0007669"/>
    <property type="project" value="UniProtKB-KW"/>
</dbReference>
<keyword evidence="5 6" id="KW-0378">Hydrolase</keyword>
<evidence type="ECO:0000256" key="6">
    <source>
        <dbReference type="HAMAP-Rule" id="MF_01974"/>
    </source>
</evidence>
<dbReference type="OrthoDB" id="9802055at2"/>
<feature type="binding site" evidence="6">
    <location>
        <position position="95"/>
    </location>
    <ligand>
        <name>substrate</name>
    </ligand>
</feature>
<feature type="domain" description="Peptidase M24" evidence="8">
    <location>
        <begin position="29"/>
        <end position="257"/>
    </location>
</feature>
<keyword evidence="2 6" id="KW-0031">Aminopeptidase</keyword>
<dbReference type="GO" id="GO:0070006">
    <property type="term" value="F:metalloaminopeptidase activity"/>
    <property type="evidence" value="ECO:0007669"/>
    <property type="project" value="UniProtKB-UniRule"/>
</dbReference>
<evidence type="ECO:0000256" key="4">
    <source>
        <dbReference type="ARBA" id="ARBA00022723"/>
    </source>
</evidence>
<sequence>MNQYVAVTAEEAAIPRDGVIKLHGAEAFEGMRKAGRLAAEILDALTTFVVPGVTTGEIDDLVREMTLKGGGIPATLGYRGYTHSCCTSINHVICHGIPSDKKLRDGDIVNIDVTPIVDGWHGDTSRMYLVGDVPTKAKRLVDVTYECLMLGIEQAKPGNRIGDIAHAIQTHAEAHRYGVVREFCGHGLGRLFHDAPEVVHAGRPGTGPELKPGMIFTIEPMINIGKPHAKVLEDGWTAVTRDRSLSAQFEHSIGITEDGCEIFTASPKGLHKPPY</sequence>
<comment type="subunit">
    <text evidence="6">Monomer.</text>
</comment>
<organism evidence="9 10">
    <name type="scientific">Sphingorhabdus pulchriflava</name>
    <dbReference type="NCBI Taxonomy" id="2292257"/>
    <lineage>
        <taxon>Bacteria</taxon>
        <taxon>Pseudomonadati</taxon>
        <taxon>Pseudomonadota</taxon>
        <taxon>Alphaproteobacteria</taxon>
        <taxon>Sphingomonadales</taxon>
        <taxon>Sphingomonadaceae</taxon>
        <taxon>Sphingorhabdus</taxon>
    </lineage>
</organism>